<keyword evidence="1" id="KW-0732">Signal</keyword>
<keyword evidence="3" id="KW-1185">Reference proteome</keyword>
<dbReference type="SUPFAM" id="SSF51126">
    <property type="entry name" value="Pectin lyase-like"/>
    <property type="match status" value="1"/>
</dbReference>
<comment type="caution">
    <text evidence="2">The sequence shown here is derived from an EMBL/GenBank/DDBJ whole genome shotgun (WGS) entry which is preliminary data.</text>
</comment>
<organism evidence="2 3">
    <name type="scientific">Vibrio hippocampi</name>
    <dbReference type="NCBI Taxonomy" id="654686"/>
    <lineage>
        <taxon>Bacteria</taxon>
        <taxon>Pseudomonadati</taxon>
        <taxon>Pseudomonadota</taxon>
        <taxon>Gammaproteobacteria</taxon>
        <taxon>Vibrionales</taxon>
        <taxon>Vibrionaceae</taxon>
        <taxon>Vibrio</taxon>
    </lineage>
</organism>
<feature type="signal peptide" evidence="1">
    <location>
        <begin position="1"/>
        <end position="19"/>
    </location>
</feature>
<dbReference type="Proteomes" id="UP000838160">
    <property type="component" value="Unassembled WGS sequence"/>
</dbReference>
<dbReference type="InterPro" id="IPR039513">
    <property type="entry name" value="PL-6"/>
</dbReference>
<evidence type="ECO:0000256" key="1">
    <source>
        <dbReference type="SAM" id="SignalP"/>
    </source>
</evidence>
<evidence type="ECO:0000313" key="3">
    <source>
        <dbReference type="Proteomes" id="UP000838160"/>
    </source>
</evidence>
<evidence type="ECO:0000313" key="2">
    <source>
        <dbReference type="EMBL" id="CAH0529985.1"/>
    </source>
</evidence>
<dbReference type="Pfam" id="PF14592">
    <property type="entry name" value="Chondroitinas_B"/>
    <property type="match status" value="1"/>
</dbReference>
<proteinExistence type="predicted"/>
<dbReference type="InterPro" id="IPR006626">
    <property type="entry name" value="PbH1"/>
</dbReference>
<evidence type="ECO:0008006" key="4">
    <source>
        <dbReference type="Google" id="ProtNLM"/>
    </source>
</evidence>
<feature type="chain" id="PRO_5045470083" description="Alginate lyase" evidence="1">
    <location>
        <begin position="20"/>
        <end position="514"/>
    </location>
</feature>
<dbReference type="SMART" id="SM00710">
    <property type="entry name" value="PbH1"/>
    <property type="match status" value="5"/>
</dbReference>
<dbReference type="Gene3D" id="2.160.20.10">
    <property type="entry name" value="Single-stranded right-handed beta-helix, Pectin lyase-like"/>
    <property type="match status" value="1"/>
</dbReference>
<sequence>MKKTILSTLILLSSMSSYAIDLDEVSRHSLLTSERLQTIASADLSTQSEKQVQALKAKLEAAKTGDTIVIPSGKYPNLGIVTIAADNITIKAEKAGQSWLTGLVQLVMNGDNSTIDGMVFTEGGPGEESGGVIIRGDNNTLTNSTFYYFNDGYEYQPDDIRQEYPKRLWITVWGESANITFNRFEGKQKRGALILLRKNETPDHHVIEHNIFLDMQKNKYGELNNKAAIRYNSNSWEALQMGYSSESQYPSNSSFSHNLMINMDGEQELIAVKSGENRISGNTIYRSAGLISLRHGKANHIENNVIIGDHKKLTGGVRIYDESHVIKNNYITQTAGGDEGVAGNADVRAGIVINTGIIDVANGEQLSKTKKGKELNKQWTPRNIQISNNSLIDNEIGIVYGEQVHRVSMYDNKVVESVFGADKVHFEHNFIDAISPDNVAVQATSITPLTNATYEGEVYLGKLVEPTYVKSYSSQRPTLVEKGGFVSAGKVGADVSKLKIVTADIAGPTYAVTK</sequence>
<dbReference type="InterPro" id="IPR012334">
    <property type="entry name" value="Pectin_lyas_fold"/>
</dbReference>
<accession>A0ABM8ZNC5</accession>
<reference evidence="2" key="1">
    <citation type="submission" date="2021-12" db="EMBL/GenBank/DDBJ databases">
        <authorList>
            <person name="Rodrigo-Torres L."/>
            <person name="Arahal R. D."/>
            <person name="Lucena T."/>
        </authorList>
    </citation>
    <scope>NUCLEOTIDE SEQUENCE</scope>
    <source>
        <strain evidence="2">CECT 8226</strain>
    </source>
</reference>
<dbReference type="EMBL" id="CAKLCM010000003">
    <property type="protein sequence ID" value="CAH0529985.1"/>
    <property type="molecule type" value="Genomic_DNA"/>
</dbReference>
<dbReference type="CDD" id="cd14251">
    <property type="entry name" value="PL-6"/>
    <property type="match status" value="1"/>
</dbReference>
<dbReference type="InterPro" id="IPR011050">
    <property type="entry name" value="Pectin_lyase_fold/virulence"/>
</dbReference>
<gene>
    <name evidence="2" type="ORF">VHP8226_03711</name>
</gene>
<name>A0ABM8ZNC5_9VIBR</name>
<protein>
    <recommendedName>
        <fullName evidence="4">Alginate lyase</fullName>
    </recommendedName>
</protein>